<dbReference type="AlphaFoldDB" id="A0A2W1JBM8"/>
<sequence>MQPLPGVRLTLISAGSNTPYSGMLPGHVAGLYSYDECHIDLRPLAKAAQAQFYLDQVIGLDLENQRVLCANHPPVGFDAVSIDIGSTPALPDVPGAAEYSIPVKPWDQFLAQWQRLIAQVKLAPTQPICLAIVGGGAGGVELALTIQYQIQQILQRAEQPLDNVQIHLFHRGDQVMTGHNGWVRNRFHRILTHKGVHLHLEEDVQEVHAGIVYCRSGFKLTCDRIFWVTRASAPLWPRTSGLATDDQGFIQVSPTLQSLSHPQVFAAGDIAAMVQSPRPKAGVFAVRQGRPLAENLRRFLGGETLEKYRPQRQILGLISTGDRNAVLSWGPLPWGWESPWLWRWKDKIDRKFMDQFKNLAMPSMAPTPVAAEPVMYCAGCGSKVGGSVLERTLQRVQKAQPSIAIEGEVIIGLDAADDAAIVSVPDGQVMAHTLDYFRSLISDPFIFGQICTHHSLSDLFAMGATPQTVLALASLPYASDAKLEETLFQLLSGATQVLHEAGALLVGGHTTEGNELAFGLSCNGVLKRDRILRKSDLKPDQALIMTKPLGTGTLFAADMRLQARGRWIDTAVESMLQSNQAAATCLIKHQASACTDITGFGLLGHLLEMVKAAPVSVDLDLDALSPLPGAMTCLERGIFSSLHPQNLRAGQQIENVNESQTHPHWHLLFDPQTSGGLLGAVPAEHVLDCLADLQALGYLHSRQIGWVIPSRPLAQPVRCVISRRR</sequence>
<dbReference type="Gene3D" id="3.30.1330.10">
    <property type="entry name" value="PurM-like, N-terminal domain"/>
    <property type="match status" value="1"/>
</dbReference>
<dbReference type="InterPro" id="IPR036676">
    <property type="entry name" value="PurM-like_C_sf"/>
</dbReference>
<evidence type="ECO:0000313" key="10">
    <source>
        <dbReference type="Proteomes" id="UP000248857"/>
    </source>
</evidence>
<dbReference type="Pfam" id="PF00586">
    <property type="entry name" value="AIRS"/>
    <property type="match status" value="1"/>
</dbReference>
<comment type="caution">
    <text evidence="9">The sequence shown here is derived from an EMBL/GenBank/DDBJ whole genome shotgun (WGS) entry which is preliminary data.</text>
</comment>
<evidence type="ECO:0000256" key="2">
    <source>
        <dbReference type="ARBA" id="ARBA00022741"/>
    </source>
</evidence>
<dbReference type="GO" id="GO:0016491">
    <property type="term" value="F:oxidoreductase activity"/>
    <property type="evidence" value="ECO:0007669"/>
    <property type="project" value="InterPro"/>
</dbReference>
<dbReference type="GO" id="GO:0004756">
    <property type="term" value="F:selenide, water dikinase activity"/>
    <property type="evidence" value="ECO:0007669"/>
    <property type="project" value="UniProtKB-EC"/>
</dbReference>
<dbReference type="InterPro" id="IPR036921">
    <property type="entry name" value="PurM-like_N_sf"/>
</dbReference>
<dbReference type="SUPFAM" id="SSF56042">
    <property type="entry name" value="PurM C-terminal domain-like"/>
    <property type="match status" value="1"/>
</dbReference>
<dbReference type="InterPro" id="IPR016188">
    <property type="entry name" value="PurM-like_N"/>
</dbReference>
<accession>A0A2W1JBM8</accession>
<organism evidence="9 10">
    <name type="scientific">Acaryochloris thomasi RCC1774</name>
    <dbReference type="NCBI Taxonomy" id="1764569"/>
    <lineage>
        <taxon>Bacteria</taxon>
        <taxon>Bacillati</taxon>
        <taxon>Cyanobacteriota</taxon>
        <taxon>Cyanophyceae</taxon>
        <taxon>Acaryochloridales</taxon>
        <taxon>Acaryochloridaceae</taxon>
        <taxon>Acaryochloris</taxon>
        <taxon>Acaryochloris thomasi</taxon>
    </lineage>
</organism>
<dbReference type="Gene3D" id="3.90.650.10">
    <property type="entry name" value="PurM-like C-terminal domain"/>
    <property type="match status" value="1"/>
</dbReference>
<dbReference type="NCBIfam" id="TIGR00476">
    <property type="entry name" value="selD"/>
    <property type="match status" value="1"/>
</dbReference>
<name>A0A2W1JBM8_9CYAN</name>
<dbReference type="Proteomes" id="UP000248857">
    <property type="component" value="Unassembled WGS sequence"/>
</dbReference>
<dbReference type="InterPro" id="IPR004536">
    <property type="entry name" value="SPS/SelD"/>
</dbReference>
<evidence type="ECO:0000259" key="6">
    <source>
        <dbReference type="Pfam" id="PF00586"/>
    </source>
</evidence>
<gene>
    <name evidence="9" type="primary">selD_2</name>
    <name evidence="9" type="ORF">C1752_06617</name>
</gene>
<dbReference type="CDD" id="cd02195">
    <property type="entry name" value="SelD"/>
    <property type="match status" value="1"/>
</dbReference>
<dbReference type="InterPro" id="IPR010918">
    <property type="entry name" value="PurM-like_C_dom"/>
</dbReference>
<proteinExistence type="predicted"/>
<evidence type="ECO:0000256" key="1">
    <source>
        <dbReference type="ARBA" id="ARBA00022679"/>
    </source>
</evidence>
<feature type="domain" description="PurM-like N-terminal" evidence="6">
    <location>
        <begin position="417"/>
        <end position="525"/>
    </location>
</feature>
<keyword evidence="2" id="KW-0547">Nucleotide-binding</keyword>
<keyword evidence="3 9" id="KW-0418">Kinase</keyword>
<dbReference type="InterPro" id="IPR036188">
    <property type="entry name" value="FAD/NAD-bd_sf"/>
</dbReference>
<feature type="domain" description="PurM-like C-terminal" evidence="7">
    <location>
        <begin position="538"/>
        <end position="710"/>
    </location>
</feature>
<dbReference type="GO" id="GO:0005737">
    <property type="term" value="C:cytoplasm"/>
    <property type="evidence" value="ECO:0007669"/>
    <property type="project" value="TreeGrafter"/>
</dbReference>
<reference evidence="9 10" key="1">
    <citation type="journal article" date="2018" name="Sci. Rep.">
        <title>A novel species of the marine cyanobacterium Acaryochloris with a unique pigment content and lifestyle.</title>
        <authorList>
            <person name="Partensky F."/>
            <person name="Six C."/>
            <person name="Ratin M."/>
            <person name="Garczarek L."/>
            <person name="Vaulot D."/>
            <person name="Probert I."/>
            <person name="Calteau A."/>
            <person name="Gourvil P."/>
            <person name="Marie D."/>
            <person name="Grebert T."/>
            <person name="Bouchier C."/>
            <person name="Le Panse S."/>
            <person name="Gachenot M."/>
            <person name="Rodriguez F."/>
            <person name="Garrido J.L."/>
        </authorList>
    </citation>
    <scope>NUCLEOTIDE SEQUENCE [LARGE SCALE GENOMIC DNA]</scope>
    <source>
        <strain evidence="9 10">RCC1774</strain>
    </source>
</reference>
<dbReference type="EMBL" id="PQWO01000018">
    <property type="protein sequence ID" value="PZD71338.1"/>
    <property type="molecule type" value="Genomic_DNA"/>
</dbReference>
<dbReference type="Gene3D" id="3.50.50.100">
    <property type="match status" value="1"/>
</dbReference>
<dbReference type="InterPro" id="IPR017584">
    <property type="entry name" value="Pyridine_nucleo_diS_OxRdtase_N"/>
</dbReference>
<dbReference type="PANTHER" id="PTHR10256:SF0">
    <property type="entry name" value="INACTIVE SELENIDE, WATER DIKINASE-LIKE PROTEIN-RELATED"/>
    <property type="match status" value="1"/>
</dbReference>
<dbReference type="Pfam" id="PF02769">
    <property type="entry name" value="AIRS_C"/>
    <property type="match status" value="1"/>
</dbReference>
<keyword evidence="5" id="KW-0711">Selenium</keyword>
<protein>
    <submittedName>
        <fullName evidence="9">Selenide, water dikinase</fullName>
        <ecNumber evidence="9">2.7.9.3</ecNumber>
    </submittedName>
</protein>
<evidence type="ECO:0000256" key="5">
    <source>
        <dbReference type="ARBA" id="ARBA00023266"/>
    </source>
</evidence>
<dbReference type="Pfam" id="PF07992">
    <property type="entry name" value="Pyr_redox_2"/>
    <property type="match status" value="1"/>
</dbReference>
<dbReference type="InterPro" id="IPR023753">
    <property type="entry name" value="FAD/NAD-binding_dom"/>
</dbReference>
<evidence type="ECO:0000256" key="3">
    <source>
        <dbReference type="ARBA" id="ARBA00022777"/>
    </source>
</evidence>
<evidence type="ECO:0000259" key="8">
    <source>
        <dbReference type="Pfam" id="PF07992"/>
    </source>
</evidence>
<dbReference type="NCBIfam" id="TIGR03169">
    <property type="entry name" value="Nterm_to_SelD"/>
    <property type="match status" value="1"/>
</dbReference>
<keyword evidence="1 9" id="KW-0808">Transferase</keyword>
<dbReference type="SUPFAM" id="SSF51905">
    <property type="entry name" value="FAD/NAD(P)-binding domain"/>
    <property type="match status" value="2"/>
</dbReference>
<dbReference type="GO" id="GO:0005524">
    <property type="term" value="F:ATP binding"/>
    <property type="evidence" value="ECO:0007669"/>
    <property type="project" value="UniProtKB-KW"/>
</dbReference>
<dbReference type="GO" id="GO:0016260">
    <property type="term" value="P:selenocysteine biosynthetic process"/>
    <property type="evidence" value="ECO:0007669"/>
    <property type="project" value="TreeGrafter"/>
</dbReference>
<evidence type="ECO:0000313" key="9">
    <source>
        <dbReference type="EMBL" id="PZD71338.1"/>
    </source>
</evidence>
<feature type="domain" description="FAD/NAD(P)-binding" evidence="8">
    <location>
        <begin position="6"/>
        <end position="289"/>
    </location>
</feature>
<dbReference type="SUPFAM" id="SSF55326">
    <property type="entry name" value="PurM N-terminal domain-like"/>
    <property type="match status" value="1"/>
</dbReference>
<dbReference type="EC" id="2.7.9.3" evidence="9"/>
<evidence type="ECO:0000256" key="4">
    <source>
        <dbReference type="ARBA" id="ARBA00022840"/>
    </source>
</evidence>
<keyword evidence="10" id="KW-1185">Reference proteome</keyword>
<keyword evidence="4" id="KW-0067">ATP-binding</keyword>
<dbReference type="PANTHER" id="PTHR10256">
    <property type="entry name" value="SELENIDE, WATER DIKINASE"/>
    <property type="match status" value="1"/>
</dbReference>
<evidence type="ECO:0000259" key="7">
    <source>
        <dbReference type="Pfam" id="PF02769"/>
    </source>
</evidence>